<dbReference type="RefSeq" id="WP_136536332.1">
    <property type="nucleotide sequence ID" value="NZ_STGY01000068.1"/>
</dbReference>
<keyword evidence="10" id="KW-1185">Reference proteome</keyword>
<dbReference type="OrthoDB" id="9805790at2"/>
<dbReference type="InterPro" id="IPR000277">
    <property type="entry name" value="Cys/Met-Metab_PyrdxlP-dep_enz"/>
</dbReference>
<dbReference type="FunFam" id="3.40.640.10:FF:000046">
    <property type="entry name" value="Cystathionine gamma-lyase"/>
    <property type="match status" value="1"/>
</dbReference>
<dbReference type="Gene3D" id="3.90.1150.10">
    <property type="entry name" value="Aspartate Aminotransferase, domain 1"/>
    <property type="match status" value="1"/>
</dbReference>
<evidence type="ECO:0000256" key="6">
    <source>
        <dbReference type="ARBA" id="ARBA00052699"/>
    </source>
</evidence>
<dbReference type="Pfam" id="PF01053">
    <property type="entry name" value="Cys_Met_Meta_PP"/>
    <property type="match status" value="1"/>
</dbReference>
<dbReference type="GO" id="GO:0018826">
    <property type="term" value="F:methionine gamma-lyase activity"/>
    <property type="evidence" value="ECO:0007669"/>
    <property type="project" value="UniProtKB-EC"/>
</dbReference>
<keyword evidence="2 7" id="KW-0663">Pyridoxal phosphate</keyword>
<evidence type="ECO:0000256" key="8">
    <source>
        <dbReference type="RuleBase" id="RU362118"/>
    </source>
</evidence>
<evidence type="ECO:0000256" key="4">
    <source>
        <dbReference type="ARBA" id="ARBA00047199"/>
    </source>
</evidence>
<protein>
    <recommendedName>
        <fullName evidence="3">homocysteine desulfhydrase</fullName>
        <ecNumber evidence="3">4.4.1.2</ecNumber>
    </recommendedName>
    <alternativeName>
        <fullName evidence="4">Homocysteine desulfhydrase</fullName>
    </alternativeName>
</protein>
<dbReference type="InterPro" id="IPR015421">
    <property type="entry name" value="PyrdxlP-dep_Trfase_major"/>
</dbReference>
<comment type="catalytic activity">
    <reaction evidence="5">
        <text>L-homocysteine + H2O = 2-oxobutanoate + hydrogen sulfide + NH4(+) + H(+)</text>
        <dbReference type="Rhea" id="RHEA:14501"/>
        <dbReference type="ChEBI" id="CHEBI:15377"/>
        <dbReference type="ChEBI" id="CHEBI:15378"/>
        <dbReference type="ChEBI" id="CHEBI:16763"/>
        <dbReference type="ChEBI" id="CHEBI:28938"/>
        <dbReference type="ChEBI" id="CHEBI:29919"/>
        <dbReference type="ChEBI" id="CHEBI:58199"/>
        <dbReference type="EC" id="4.4.1.2"/>
    </reaction>
    <physiologicalReaction direction="left-to-right" evidence="5">
        <dbReference type="Rhea" id="RHEA:14502"/>
    </physiologicalReaction>
</comment>
<comment type="caution">
    <text evidence="9">The sequence shown here is derived from an EMBL/GenBank/DDBJ whole genome shotgun (WGS) entry which is preliminary data.</text>
</comment>
<reference evidence="10" key="1">
    <citation type="submission" date="2019-04" db="EMBL/GenBank/DDBJ databases">
        <title>Nocardioides xinjiangensis sp. nov.</title>
        <authorList>
            <person name="Liu S."/>
        </authorList>
    </citation>
    <scope>NUCLEOTIDE SEQUENCE [LARGE SCALE GENOMIC DNA]</scope>
    <source>
        <strain evidence="10">18</strain>
    </source>
</reference>
<dbReference type="SUPFAM" id="SSF53383">
    <property type="entry name" value="PLP-dependent transferases"/>
    <property type="match status" value="1"/>
</dbReference>
<name>A0A4S8Q1B9_9ACTN</name>
<dbReference type="EC" id="4.4.1.2" evidence="3"/>
<dbReference type="GO" id="GO:0008483">
    <property type="term" value="F:transaminase activity"/>
    <property type="evidence" value="ECO:0007669"/>
    <property type="project" value="UniProtKB-KW"/>
</dbReference>
<evidence type="ECO:0000256" key="5">
    <source>
        <dbReference type="ARBA" id="ARBA00048780"/>
    </source>
</evidence>
<dbReference type="GO" id="GO:0047982">
    <property type="term" value="F:homocysteine desulfhydrase activity"/>
    <property type="evidence" value="ECO:0007669"/>
    <property type="project" value="UniProtKB-EC"/>
</dbReference>
<sequence>MSDAHERFETLAVHAGEPRPAHGGSAVFPIYQGTVYEQTATGGVGYLRYSNTPSQEYLQDKLAALEGAEASIATASGMAAIATALHSVLAAGDHVIVAGSVYGGTHALLADQGPRLGWTADFVDSTDPAAWAAALRPETKAIYTESISNPLVGVGDLAGIARFAAEHGLTSIIDNTFPTPVLFRPHAIGYDLVCHSATKALNGHSDIVAGVVTGTAERIDRVQGFLTLYGGSIDPHAGFLLARGIKTLALRVRQQNANAMALAQFLEGHERVAEVRYPGLASHPDHERAASLFNGFGSMLSFTPVGGLEAAEVLIKGLRLPYAAPSLGGVESLVTRPAISSHAKMSPCDRVLAGIGEDLVRFSSGIEATEDLIDDFSQALDF</sequence>
<proteinExistence type="inferred from homology"/>
<comment type="cofactor">
    <cofactor evidence="1 8">
        <name>pyridoxal 5'-phosphate</name>
        <dbReference type="ChEBI" id="CHEBI:597326"/>
    </cofactor>
</comment>
<feature type="modified residue" description="N6-(pyridoxal phosphate)lysine" evidence="7">
    <location>
        <position position="199"/>
    </location>
</feature>
<dbReference type="InterPro" id="IPR015424">
    <property type="entry name" value="PyrdxlP-dep_Trfase"/>
</dbReference>
<dbReference type="GO" id="GO:0030170">
    <property type="term" value="F:pyridoxal phosphate binding"/>
    <property type="evidence" value="ECO:0007669"/>
    <property type="project" value="InterPro"/>
</dbReference>
<gene>
    <name evidence="9" type="ORF">FAB82_20055</name>
</gene>
<comment type="catalytic activity">
    <reaction evidence="6">
        <text>L-methionine + H2O = methanethiol + 2-oxobutanoate + NH4(+)</text>
        <dbReference type="Rhea" id="RHEA:23800"/>
        <dbReference type="ChEBI" id="CHEBI:15377"/>
        <dbReference type="ChEBI" id="CHEBI:16007"/>
        <dbReference type="ChEBI" id="CHEBI:16763"/>
        <dbReference type="ChEBI" id="CHEBI:28938"/>
        <dbReference type="ChEBI" id="CHEBI:57844"/>
        <dbReference type="EC" id="4.4.1.11"/>
    </reaction>
    <physiologicalReaction direction="left-to-right" evidence="6">
        <dbReference type="Rhea" id="RHEA:23801"/>
    </physiologicalReaction>
</comment>
<evidence type="ECO:0000256" key="2">
    <source>
        <dbReference type="ARBA" id="ARBA00022898"/>
    </source>
</evidence>
<dbReference type="AlphaFoldDB" id="A0A4S8Q1B9"/>
<dbReference type="CDD" id="cd00614">
    <property type="entry name" value="CGS_like"/>
    <property type="match status" value="1"/>
</dbReference>
<organism evidence="9 10">
    <name type="scientific">Glycomyces buryatensis</name>
    <dbReference type="NCBI Taxonomy" id="2570927"/>
    <lineage>
        <taxon>Bacteria</taxon>
        <taxon>Bacillati</taxon>
        <taxon>Actinomycetota</taxon>
        <taxon>Actinomycetes</taxon>
        <taxon>Glycomycetales</taxon>
        <taxon>Glycomycetaceae</taxon>
        <taxon>Glycomyces</taxon>
    </lineage>
</organism>
<dbReference type="GO" id="GO:0005737">
    <property type="term" value="C:cytoplasm"/>
    <property type="evidence" value="ECO:0007669"/>
    <property type="project" value="TreeGrafter"/>
</dbReference>
<dbReference type="EMBL" id="STGY01000068">
    <property type="protein sequence ID" value="THV37740.1"/>
    <property type="molecule type" value="Genomic_DNA"/>
</dbReference>
<dbReference type="PANTHER" id="PTHR11808:SF80">
    <property type="entry name" value="CYSTATHIONINE GAMMA-LYASE"/>
    <property type="match status" value="1"/>
</dbReference>
<keyword evidence="9" id="KW-0032">Aminotransferase</keyword>
<reference evidence="9 10" key="2">
    <citation type="submission" date="2019-05" db="EMBL/GenBank/DDBJ databases">
        <title>Glycomyces buryatensis sp. nov.</title>
        <authorList>
            <person name="Nikitina E."/>
        </authorList>
    </citation>
    <scope>NUCLEOTIDE SEQUENCE [LARGE SCALE GENOMIC DNA]</scope>
    <source>
        <strain evidence="9 10">18</strain>
    </source>
</reference>
<accession>A0A4S8Q1B9</accession>
<evidence type="ECO:0000313" key="10">
    <source>
        <dbReference type="Proteomes" id="UP000308760"/>
    </source>
</evidence>
<dbReference type="InterPro" id="IPR015422">
    <property type="entry name" value="PyrdxlP-dep_Trfase_small"/>
</dbReference>
<dbReference type="PIRSF" id="PIRSF001434">
    <property type="entry name" value="CGS"/>
    <property type="match status" value="1"/>
</dbReference>
<dbReference type="GO" id="GO:0019346">
    <property type="term" value="P:transsulfuration"/>
    <property type="evidence" value="ECO:0007669"/>
    <property type="project" value="InterPro"/>
</dbReference>
<evidence type="ECO:0000256" key="3">
    <source>
        <dbReference type="ARBA" id="ARBA00047175"/>
    </source>
</evidence>
<dbReference type="Proteomes" id="UP000308760">
    <property type="component" value="Unassembled WGS sequence"/>
</dbReference>
<evidence type="ECO:0000313" key="9">
    <source>
        <dbReference type="EMBL" id="THV37740.1"/>
    </source>
</evidence>
<comment type="similarity">
    <text evidence="8">Belongs to the trans-sulfuration enzymes family.</text>
</comment>
<dbReference type="Gene3D" id="3.40.640.10">
    <property type="entry name" value="Type I PLP-dependent aspartate aminotransferase-like (Major domain)"/>
    <property type="match status" value="1"/>
</dbReference>
<dbReference type="PANTHER" id="PTHR11808">
    <property type="entry name" value="TRANS-SULFURATION ENZYME FAMILY MEMBER"/>
    <property type="match status" value="1"/>
</dbReference>
<keyword evidence="9" id="KW-0808">Transferase</keyword>
<evidence type="ECO:0000256" key="7">
    <source>
        <dbReference type="PIRSR" id="PIRSR001434-2"/>
    </source>
</evidence>
<evidence type="ECO:0000256" key="1">
    <source>
        <dbReference type="ARBA" id="ARBA00001933"/>
    </source>
</evidence>